<keyword evidence="1" id="KW-0812">Transmembrane</keyword>
<proteinExistence type="predicted"/>
<reference evidence="2" key="1">
    <citation type="submission" date="2021-06" db="EMBL/GenBank/DDBJ databases">
        <title>50 bacteria genomes isolated from Dapeng, Shenzhen, China.</title>
        <authorList>
            <person name="Zheng W."/>
            <person name="Yu S."/>
            <person name="Huang Y."/>
        </authorList>
    </citation>
    <scope>NUCLEOTIDE SEQUENCE</scope>
    <source>
        <strain evidence="2">DP4N28-2</strain>
    </source>
</reference>
<sequence>MTTPIRARLRSNGSIAGPIRRFAGAVLGVAILVIPGIGPVAVAGAMASQAIPSVAAVSSAIGATGGAVAKMLTDADVDGVSATLYEREIQRGRIFLSVNTDGVDIETDRIERILSNEGGKGSSTA</sequence>
<evidence type="ECO:0000313" key="3">
    <source>
        <dbReference type="Proteomes" id="UP000824927"/>
    </source>
</evidence>
<comment type="caution">
    <text evidence="2">The sequence shown here is derived from an EMBL/GenBank/DDBJ whole genome shotgun (WGS) entry which is preliminary data.</text>
</comment>
<dbReference type="RefSeq" id="WP_222404563.1">
    <property type="nucleotide sequence ID" value="NZ_JAHVKP010000001.1"/>
</dbReference>
<feature type="transmembrane region" description="Helical" evidence="1">
    <location>
        <begin position="21"/>
        <end position="47"/>
    </location>
</feature>
<gene>
    <name evidence="2" type="ORF">KUV31_03770</name>
</gene>
<organism evidence="2 3">
    <name type="scientific">Qipengyuania aquimaris</name>
    <dbReference type="NCBI Taxonomy" id="255984"/>
    <lineage>
        <taxon>Bacteria</taxon>
        <taxon>Pseudomonadati</taxon>
        <taxon>Pseudomonadota</taxon>
        <taxon>Alphaproteobacteria</taxon>
        <taxon>Sphingomonadales</taxon>
        <taxon>Erythrobacteraceae</taxon>
        <taxon>Qipengyuania</taxon>
    </lineage>
</organism>
<dbReference type="AlphaFoldDB" id="A0A9Q3XD64"/>
<name>A0A9Q3XD64_9SPHN</name>
<evidence type="ECO:0000313" key="2">
    <source>
        <dbReference type="EMBL" id="MBY6217451.1"/>
    </source>
</evidence>
<keyword evidence="1" id="KW-1133">Transmembrane helix</keyword>
<accession>A0A9Q3XD64</accession>
<dbReference type="Proteomes" id="UP000824927">
    <property type="component" value="Unassembled WGS sequence"/>
</dbReference>
<evidence type="ECO:0000256" key="1">
    <source>
        <dbReference type="SAM" id="Phobius"/>
    </source>
</evidence>
<dbReference type="EMBL" id="JAHVKP010000001">
    <property type="protein sequence ID" value="MBY6217451.1"/>
    <property type="molecule type" value="Genomic_DNA"/>
</dbReference>
<protein>
    <submittedName>
        <fullName evidence="2">Uncharacterized protein</fullName>
    </submittedName>
</protein>
<keyword evidence="1" id="KW-0472">Membrane</keyword>